<name>A0A1M5FMD9_STRHI</name>
<sequence length="198" mass="20790">MVSLPVPTVRADAVAHYATLLDSEVLPSEALCLTAVCGLSVREGLARFGAGGLGRETTLGDAGLSLADTCPEELRLVVVVPRDGWLFLVEDNGFHGARSATLSRLSRRTVAASVYWNANLDSAISLAQDGEVLATCDFVVDDEMPAGALRPFLDGLDFGDADLMCAAAVAFLERGTSVRLDADWSVSPHIASVIASPE</sequence>
<dbReference type="STRING" id="2017.SAMN05444320_105504"/>
<reference evidence="1 2" key="1">
    <citation type="submission" date="2016-11" db="EMBL/GenBank/DDBJ databases">
        <authorList>
            <person name="Jaros S."/>
            <person name="Januszkiewicz K."/>
            <person name="Wedrychowicz H."/>
        </authorList>
    </citation>
    <scope>NUCLEOTIDE SEQUENCE [LARGE SCALE GENOMIC DNA]</scope>
    <source>
        <strain evidence="1 2">DSM 44523</strain>
    </source>
</reference>
<accession>A0A1M5FMD9</accession>
<dbReference type="InterPro" id="IPR045592">
    <property type="entry name" value="DUF6461"/>
</dbReference>
<protein>
    <submittedName>
        <fullName evidence="1">Uncharacterized protein</fullName>
    </submittedName>
</protein>
<organism evidence="1 2">
    <name type="scientific">Streptoalloteichus hindustanus</name>
    <dbReference type="NCBI Taxonomy" id="2017"/>
    <lineage>
        <taxon>Bacteria</taxon>
        <taxon>Bacillati</taxon>
        <taxon>Actinomycetota</taxon>
        <taxon>Actinomycetes</taxon>
        <taxon>Pseudonocardiales</taxon>
        <taxon>Pseudonocardiaceae</taxon>
        <taxon>Streptoalloteichus</taxon>
    </lineage>
</organism>
<evidence type="ECO:0000313" key="2">
    <source>
        <dbReference type="Proteomes" id="UP000184501"/>
    </source>
</evidence>
<evidence type="ECO:0000313" key="1">
    <source>
        <dbReference type="EMBL" id="SHF92665.1"/>
    </source>
</evidence>
<dbReference type="EMBL" id="FQVN01000005">
    <property type="protein sequence ID" value="SHF92665.1"/>
    <property type="molecule type" value="Genomic_DNA"/>
</dbReference>
<proteinExistence type="predicted"/>
<dbReference type="Pfam" id="PF20062">
    <property type="entry name" value="DUF6461"/>
    <property type="match status" value="1"/>
</dbReference>
<keyword evidence="2" id="KW-1185">Reference proteome</keyword>
<dbReference type="AlphaFoldDB" id="A0A1M5FMD9"/>
<gene>
    <name evidence="1" type="ORF">SAMN05444320_105504</name>
</gene>
<dbReference type="Proteomes" id="UP000184501">
    <property type="component" value="Unassembled WGS sequence"/>
</dbReference>